<dbReference type="GO" id="GO:0033862">
    <property type="term" value="F:UMP kinase activity"/>
    <property type="evidence" value="ECO:0007669"/>
    <property type="project" value="UniProtKB-EC"/>
</dbReference>
<evidence type="ECO:0000259" key="10">
    <source>
        <dbReference type="Pfam" id="PF00696"/>
    </source>
</evidence>
<evidence type="ECO:0000256" key="9">
    <source>
        <dbReference type="ARBA" id="ARBA00032092"/>
    </source>
</evidence>
<evidence type="ECO:0000256" key="3">
    <source>
        <dbReference type="ARBA" id="ARBA00012899"/>
    </source>
</evidence>
<gene>
    <name evidence="11" type="ORF">GX618_03185</name>
</gene>
<dbReference type="AlphaFoldDB" id="A0A847ETF4"/>
<keyword evidence="8" id="KW-0665">Pyrimidine biosynthesis</keyword>
<dbReference type="PANTHER" id="PTHR42833">
    <property type="entry name" value="URIDYLATE KINASE"/>
    <property type="match status" value="1"/>
</dbReference>
<evidence type="ECO:0000256" key="2">
    <source>
        <dbReference type="ARBA" id="ARBA00007614"/>
    </source>
</evidence>
<evidence type="ECO:0000256" key="4">
    <source>
        <dbReference type="ARBA" id="ARBA00022679"/>
    </source>
</evidence>
<dbReference type="SUPFAM" id="SSF53633">
    <property type="entry name" value="Carbamate kinase-like"/>
    <property type="match status" value="1"/>
</dbReference>
<comment type="pathway">
    <text evidence="1">Pyrimidine metabolism; CTP biosynthesis via de novo pathway; UDP from UMP (UMPK route): step 1/1.</text>
</comment>
<dbReference type="Gene3D" id="3.40.1160.10">
    <property type="entry name" value="Acetylglutamate kinase-like"/>
    <property type="match status" value="1"/>
</dbReference>
<dbReference type="PANTHER" id="PTHR42833:SF4">
    <property type="entry name" value="URIDYLATE KINASE PUMPKIN, CHLOROPLASTIC"/>
    <property type="match status" value="1"/>
</dbReference>
<keyword evidence="7" id="KW-0067">ATP-binding</keyword>
<sequence>MKKDIVIKVGGSILYDHLLNINFELFKKVKEWYEQNKKEYDHIVLVVGGGGLSRNMETKVSESIKDPNGIHNIAMSVTQTNAIILASYLEDKEIFVPQTLGDAYEFLHTEKKGYMVSGGLKVGWSTDMDAAVFADALLLDRVFKVSDIDYIYDKDPKEYFEAKPIRDMTWKEYFKMFSIMPNESHTPNSHMPVDAKCSIFCNKKNIAFNVSGGKLLYEKYTLSSVMKKGTFLHS</sequence>
<evidence type="ECO:0000256" key="5">
    <source>
        <dbReference type="ARBA" id="ARBA00022741"/>
    </source>
</evidence>
<accession>A0A847ETF4</accession>
<keyword evidence="4" id="KW-0808">Transferase</keyword>
<dbReference type="EMBL" id="JAAZAL010000112">
    <property type="protein sequence ID" value="NLE31253.1"/>
    <property type="molecule type" value="Genomic_DNA"/>
</dbReference>
<dbReference type="EC" id="2.7.4.22" evidence="3"/>
<dbReference type="Pfam" id="PF00696">
    <property type="entry name" value="AA_kinase"/>
    <property type="match status" value="1"/>
</dbReference>
<evidence type="ECO:0000313" key="11">
    <source>
        <dbReference type="EMBL" id="NLE31253.1"/>
    </source>
</evidence>
<comment type="caution">
    <text evidence="11">The sequence shown here is derived from an EMBL/GenBank/DDBJ whole genome shotgun (WGS) entry which is preliminary data.</text>
</comment>
<organism evidence="11 12">
    <name type="scientific">Candidatus Dojkabacteria bacterium</name>
    <dbReference type="NCBI Taxonomy" id="2099670"/>
    <lineage>
        <taxon>Bacteria</taxon>
        <taxon>Candidatus Dojkabacteria</taxon>
    </lineage>
</organism>
<evidence type="ECO:0000313" key="12">
    <source>
        <dbReference type="Proteomes" id="UP000554004"/>
    </source>
</evidence>
<reference evidence="11 12" key="1">
    <citation type="journal article" date="2020" name="Biotechnol. Biofuels">
        <title>New insights from the biogas microbiome by comprehensive genome-resolved metagenomics of nearly 1600 species originating from multiple anaerobic digesters.</title>
        <authorList>
            <person name="Campanaro S."/>
            <person name="Treu L."/>
            <person name="Rodriguez-R L.M."/>
            <person name="Kovalovszki A."/>
            <person name="Ziels R.M."/>
            <person name="Maus I."/>
            <person name="Zhu X."/>
            <person name="Kougias P.G."/>
            <person name="Basile A."/>
            <person name="Luo G."/>
            <person name="Schluter A."/>
            <person name="Konstantinidis K.T."/>
            <person name="Angelidaki I."/>
        </authorList>
    </citation>
    <scope>NUCLEOTIDE SEQUENCE [LARGE SCALE GENOMIC DNA]</scope>
    <source>
        <strain evidence="11">AS06rmzACSIP_421</strain>
    </source>
</reference>
<dbReference type="GO" id="GO:0006225">
    <property type="term" value="P:UDP biosynthetic process"/>
    <property type="evidence" value="ECO:0007669"/>
    <property type="project" value="TreeGrafter"/>
</dbReference>
<dbReference type="InterPro" id="IPR036393">
    <property type="entry name" value="AceGlu_kinase-like_sf"/>
</dbReference>
<proteinExistence type="inferred from homology"/>
<dbReference type="Proteomes" id="UP000554004">
    <property type="component" value="Unassembled WGS sequence"/>
</dbReference>
<evidence type="ECO:0000256" key="7">
    <source>
        <dbReference type="ARBA" id="ARBA00022840"/>
    </source>
</evidence>
<comment type="similarity">
    <text evidence="2">Belongs to the UMP kinase family.</text>
</comment>
<evidence type="ECO:0000256" key="8">
    <source>
        <dbReference type="ARBA" id="ARBA00022975"/>
    </source>
</evidence>
<dbReference type="GO" id="GO:0005524">
    <property type="term" value="F:ATP binding"/>
    <property type="evidence" value="ECO:0007669"/>
    <property type="project" value="UniProtKB-KW"/>
</dbReference>
<protein>
    <recommendedName>
        <fullName evidence="3">UMP kinase</fullName>
        <ecNumber evidence="3">2.7.4.22</ecNumber>
    </recommendedName>
    <alternativeName>
        <fullName evidence="9">Uridine monophosphate kinase</fullName>
    </alternativeName>
</protein>
<evidence type="ECO:0000256" key="6">
    <source>
        <dbReference type="ARBA" id="ARBA00022777"/>
    </source>
</evidence>
<name>A0A847ETF4_9BACT</name>
<keyword evidence="6" id="KW-0418">Kinase</keyword>
<keyword evidence="5" id="KW-0547">Nucleotide-binding</keyword>
<feature type="domain" description="Aspartate/glutamate/uridylate kinase" evidence="10">
    <location>
        <begin position="5"/>
        <end position="206"/>
    </location>
</feature>
<dbReference type="InterPro" id="IPR001048">
    <property type="entry name" value="Asp/Glu/Uridylate_kinase"/>
</dbReference>
<evidence type="ECO:0000256" key="1">
    <source>
        <dbReference type="ARBA" id="ARBA00004791"/>
    </source>
</evidence>